<dbReference type="EMBL" id="JACHNB010000001">
    <property type="protein sequence ID" value="MBB4740558.1"/>
    <property type="molecule type" value="Genomic_DNA"/>
</dbReference>
<dbReference type="InterPro" id="IPR045428">
    <property type="entry name" value="EACC1"/>
</dbReference>
<gene>
    <name evidence="1" type="ORF">BJY16_004017</name>
</gene>
<evidence type="ECO:0000313" key="2">
    <source>
        <dbReference type="Proteomes" id="UP000546162"/>
    </source>
</evidence>
<evidence type="ECO:0000313" key="1">
    <source>
        <dbReference type="EMBL" id="MBB4740558.1"/>
    </source>
</evidence>
<dbReference type="AlphaFoldDB" id="A0A7W7GYB8"/>
<keyword evidence="2" id="KW-1185">Reference proteome</keyword>
<organism evidence="1 2">
    <name type="scientific">Actinoplanes octamycinicus</name>
    <dbReference type="NCBI Taxonomy" id="135948"/>
    <lineage>
        <taxon>Bacteria</taxon>
        <taxon>Bacillati</taxon>
        <taxon>Actinomycetota</taxon>
        <taxon>Actinomycetes</taxon>
        <taxon>Micromonosporales</taxon>
        <taxon>Micromonosporaceae</taxon>
        <taxon>Actinoplanes</taxon>
    </lineage>
</organism>
<sequence>MTSDAAVLFQFAAVGDPARAEDLLRELRGDIADRFRGELRPFDVPAAPVAAELPGKDAGAVAEWVGVATTSMPVLVDLLRLAAEWARRARNPIRVRLGDDELILDNATAAQQEKIIDAFLDRHRGS</sequence>
<dbReference type="Pfam" id="PF19953">
    <property type="entry name" value="EACC1"/>
    <property type="match status" value="1"/>
</dbReference>
<name>A0A7W7GYB8_9ACTN</name>
<dbReference type="Proteomes" id="UP000546162">
    <property type="component" value="Unassembled WGS sequence"/>
</dbReference>
<proteinExistence type="predicted"/>
<accession>A0A7W7GYB8</accession>
<reference evidence="1 2" key="1">
    <citation type="submission" date="2020-08" db="EMBL/GenBank/DDBJ databases">
        <title>Sequencing the genomes of 1000 actinobacteria strains.</title>
        <authorList>
            <person name="Klenk H.-P."/>
        </authorList>
    </citation>
    <scope>NUCLEOTIDE SEQUENCE [LARGE SCALE GENOMIC DNA]</scope>
    <source>
        <strain evidence="1 2">DSM 45809</strain>
    </source>
</reference>
<dbReference type="RefSeq" id="WP_185041141.1">
    <property type="nucleotide sequence ID" value="NZ_BAABFG010000005.1"/>
</dbReference>
<protein>
    <submittedName>
        <fullName evidence="1">Uncharacterized protein</fullName>
    </submittedName>
</protein>
<comment type="caution">
    <text evidence="1">The sequence shown here is derived from an EMBL/GenBank/DDBJ whole genome shotgun (WGS) entry which is preliminary data.</text>
</comment>